<reference evidence="3 4" key="1">
    <citation type="submission" date="2019-04" db="EMBL/GenBank/DDBJ databases">
        <title>Friends and foes A comparative genomics studyof 23 Aspergillus species from section Flavi.</title>
        <authorList>
            <consortium name="DOE Joint Genome Institute"/>
            <person name="Kjaerbolling I."/>
            <person name="Vesth T."/>
            <person name="Frisvad J.C."/>
            <person name="Nybo J.L."/>
            <person name="Theobald S."/>
            <person name="Kildgaard S."/>
            <person name="Isbrandt T."/>
            <person name="Kuo A."/>
            <person name="Sato A."/>
            <person name="Lyhne E.K."/>
            <person name="Kogle M.E."/>
            <person name="Wiebenga A."/>
            <person name="Kun R.S."/>
            <person name="Lubbers R.J."/>
            <person name="Makela M.R."/>
            <person name="Barry K."/>
            <person name="Chovatia M."/>
            <person name="Clum A."/>
            <person name="Daum C."/>
            <person name="Haridas S."/>
            <person name="He G."/>
            <person name="LaButti K."/>
            <person name="Lipzen A."/>
            <person name="Mondo S."/>
            <person name="Riley R."/>
            <person name="Salamov A."/>
            <person name="Simmons B.A."/>
            <person name="Magnuson J.K."/>
            <person name="Henrissat B."/>
            <person name="Mortensen U.H."/>
            <person name="Larsen T.O."/>
            <person name="Devries R.P."/>
            <person name="Grigoriev I.V."/>
            <person name="Machida M."/>
            <person name="Baker S.E."/>
            <person name="Andersen M.R."/>
        </authorList>
    </citation>
    <scope>NUCLEOTIDE SEQUENCE [LARGE SCALE GENOMIC DNA]</scope>
    <source>
        <strain evidence="3 4">IBT 29228</strain>
    </source>
</reference>
<dbReference type="Proteomes" id="UP000326198">
    <property type="component" value="Unassembled WGS sequence"/>
</dbReference>
<dbReference type="EMBL" id="ML736173">
    <property type="protein sequence ID" value="KAE8381154.1"/>
    <property type="molecule type" value="Genomic_DNA"/>
</dbReference>
<keyword evidence="2" id="KW-1133">Transmembrane helix</keyword>
<evidence type="ECO:0000313" key="4">
    <source>
        <dbReference type="Proteomes" id="UP000326198"/>
    </source>
</evidence>
<name>A0A5N7BHC2_9EURO</name>
<gene>
    <name evidence="3" type="ORF">BDV26DRAFT_255829</name>
</gene>
<protein>
    <submittedName>
        <fullName evidence="3">Uncharacterized protein</fullName>
    </submittedName>
</protein>
<accession>A0A5N7BHC2</accession>
<keyword evidence="4" id="KW-1185">Reference proteome</keyword>
<evidence type="ECO:0000313" key="3">
    <source>
        <dbReference type="EMBL" id="KAE8381154.1"/>
    </source>
</evidence>
<feature type="region of interest" description="Disordered" evidence="1">
    <location>
        <begin position="66"/>
        <end position="108"/>
    </location>
</feature>
<feature type="transmembrane region" description="Helical" evidence="2">
    <location>
        <begin position="42"/>
        <end position="59"/>
    </location>
</feature>
<evidence type="ECO:0000256" key="1">
    <source>
        <dbReference type="SAM" id="MobiDB-lite"/>
    </source>
</evidence>
<evidence type="ECO:0000256" key="2">
    <source>
        <dbReference type="SAM" id="Phobius"/>
    </source>
</evidence>
<proteinExistence type="predicted"/>
<feature type="compositionally biased region" description="Basic and acidic residues" evidence="1">
    <location>
        <begin position="70"/>
        <end position="82"/>
    </location>
</feature>
<organism evidence="3 4">
    <name type="scientific">Aspergillus bertholletiae</name>
    <dbReference type="NCBI Taxonomy" id="1226010"/>
    <lineage>
        <taxon>Eukaryota</taxon>
        <taxon>Fungi</taxon>
        <taxon>Dikarya</taxon>
        <taxon>Ascomycota</taxon>
        <taxon>Pezizomycotina</taxon>
        <taxon>Eurotiomycetes</taxon>
        <taxon>Eurotiomycetidae</taxon>
        <taxon>Eurotiales</taxon>
        <taxon>Aspergillaceae</taxon>
        <taxon>Aspergillus</taxon>
        <taxon>Aspergillus subgen. Circumdati</taxon>
    </lineage>
</organism>
<keyword evidence="2" id="KW-0472">Membrane</keyword>
<sequence>MQLKGQFAIKPCNITPVMHLHLAHESSVFHEPLQPHRTPVRVVAPSLVLVTLAWLFALLRGLKTTGHRPNHCDQHGAQRKVESGPPNNRSKYRATRVADGLKGQQILD</sequence>
<keyword evidence="2" id="KW-0812">Transmembrane</keyword>
<dbReference type="AlphaFoldDB" id="A0A5N7BHC2"/>